<evidence type="ECO:0000313" key="1">
    <source>
        <dbReference type="EMBL" id="MBB6716238.1"/>
    </source>
</evidence>
<accession>A0A7X0VSS3</accession>
<dbReference type="AlphaFoldDB" id="A0A7X0VSS3"/>
<dbReference type="EMBL" id="JACKWY010000012">
    <property type="protein sequence ID" value="MBB6716238.1"/>
    <property type="molecule type" value="Genomic_DNA"/>
</dbReference>
<proteinExistence type="predicted"/>
<comment type="caution">
    <text evidence="1">The sequence shown here is derived from an EMBL/GenBank/DDBJ whole genome shotgun (WGS) entry which is preliminary data.</text>
</comment>
<sequence>MDKKCIVCGHPYPEEHHVVYRSQQSAMINCPHNKIPLCYEHHRGNKSPHMDRNLDVKYKREFQERLEYLFSIKECYLEGEVQAILMIQKKDVRKIVKTLCVVIMGDDVGYKREDIIKQAMGGRLYG</sequence>
<name>A0A7X0VSS3_9CLOT</name>
<reference evidence="1 2" key="1">
    <citation type="submission" date="2020-08" db="EMBL/GenBank/DDBJ databases">
        <title>Clostridia isolated from Swiss meat.</title>
        <authorList>
            <person name="Wambui J."/>
            <person name="Stevens M.J.A."/>
            <person name="Stephan R."/>
        </authorList>
    </citation>
    <scope>NUCLEOTIDE SEQUENCE [LARGE SCALE GENOMIC DNA]</scope>
    <source>
        <strain evidence="1 2">CM001</strain>
    </source>
</reference>
<evidence type="ECO:0000313" key="2">
    <source>
        <dbReference type="Proteomes" id="UP000585258"/>
    </source>
</evidence>
<gene>
    <name evidence="1" type="ORF">H7E68_16150</name>
</gene>
<protein>
    <submittedName>
        <fullName evidence="1">Uncharacterized protein</fullName>
    </submittedName>
</protein>
<dbReference type="Proteomes" id="UP000585258">
    <property type="component" value="Unassembled WGS sequence"/>
</dbReference>
<organism evidence="1 2">
    <name type="scientific">Clostridium gasigenes</name>
    <dbReference type="NCBI Taxonomy" id="94869"/>
    <lineage>
        <taxon>Bacteria</taxon>
        <taxon>Bacillati</taxon>
        <taxon>Bacillota</taxon>
        <taxon>Clostridia</taxon>
        <taxon>Eubacteriales</taxon>
        <taxon>Clostridiaceae</taxon>
        <taxon>Clostridium</taxon>
    </lineage>
</organism>
<dbReference type="RefSeq" id="WP_185165303.1">
    <property type="nucleotide sequence ID" value="NZ_JACKWY010000012.1"/>
</dbReference>